<feature type="transmembrane region" description="Helical" evidence="12">
    <location>
        <begin position="624"/>
        <end position="646"/>
    </location>
</feature>
<evidence type="ECO:0000256" key="9">
    <source>
        <dbReference type="ARBA" id="ARBA00023170"/>
    </source>
</evidence>
<evidence type="ECO:0000256" key="12">
    <source>
        <dbReference type="SAM" id="Phobius"/>
    </source>
</evidence>
<dbReference type="Pfam" id="PF07562">
    <property type="entry name" value="NCD3G"/>
    <property type="match status" value="1"/>
</dbReference>
<dbReference type="GO" id="GO:0004930">
    <property type="term" value="F:G protein-coupled receptor activity"/>
    <property type="evidence" value="ECO:0007669"/>
    <property type="project" value="UniProtKB-KW"/>
</dbReference>
<dbReference type="GO" id="GO:0005886">
    <property type="term" value="C:plasma membrane"/>
    <property type="evidence" value="ECO:0007669"/>
    <property type="project" value="UniProtKB-SubCell"/>
</dbReference>
<keyword evidence="3" id="KW-1003">Cell membrane</keyword>
<dbReference type="EMBL" id="CH474088">
    <property type="protein sequence ID" value="EDL86643.1"/>
    <property type="molecule type" value="Genomic_DNA"/>
</dbReference>
<evidence type="ECO:0000256" key="2">
    <source>
        <dbReference type="ARBA" id="ARBA00007242"/>
    </source>
</evidence>
<dbReference type="InterPro" id="IPR011500">
    <property type="entry name" value="GPCR_3_9-Cys_dom"/>
</dbReference>
<evidence type="ECO:0000259" key="14">
    <source>
        <dbReference type="PROSITE" id="PS50259"/>
    </source>
</evidence>
<dbReference type="PANTHER" id="PTHR24061">
    <property type="entry name" value="CALCIUM-SENSING RECEPTOR-RELATED"/>
    <property type="match status" value="1"/>
</dbReference>
<dbReference type="InterPro" id="IPR000337">
    <property type="entry name" value="GPCR_3"/>
</dbReference>
<evidence type="ECO:0000256" key="7">
    <source>
        <dbReference type="ARBA" id="ARBA00023040"/>
    </source>
</evidence>
<dbReference type="OMA" id="TFCKVWI"/>
<feature type="transmembrane region" description="Helical" evidence="12">
    <location>
        <begin position="781"/>
        <end position="801"/>
    </location>
</feature>
<dbReference type="InterPro" id="IPR017978">
    <property type="entry name" value="GPCR_3_C"/>
</dbReference>
<protein>
    <submittedName>
        <fullName evidence="15">RCG64207</fullName>
    </submittedName>
</protein>
<dbReference type="InterPro" id="IPR000068">
    <property type="entry name" value="GPCR_3_Ca_sens_rcpt-rel"/>
</dbReference>
<proteinExistence type="inferred from homology"/>
<dbReference type="FunFam" id="3.40.50.2300:FF:000024">
    <property type="entry name" value="Vomeronasal 2, receptor 73"/>
    <property type="match status" value="1"/>
</dbReference>
<dbReference type="PRINTS" id="PR00248">
    <property type="entry name" value="GPCRMGR"/>
</dbReference>
<dbReference type="Proteomes" id="UP000234681">
    <property type="component" value="Chromosome 7"/>
</dbReference>
<gene>
    <name evidence="17" type="primary">Vom2r54</name>
    <name evidence="15" type="ORF">rCG_64207</name>
</gene>
<keyword evidence="8 12" id="KW-0472">Membrane</keyword>
<feature type="chain" id="PRO_5039932631" evidence="13">
    <location>
        <begin position="27"/>
        <end position="860"/>
    </location>
</feature>
<evidence type="ECO:0000256" key="13">
    <source>
        <dbReference type="SAM" id="SignalP"/>
    </source>
</evidence>
<accession>A6KQF8</accession>
<dbReference type="Gene3D" id="2.10.50.30">
    <property type="entry name" value="GPCR, family 3, nine cysteines domain"/>
    <property type="match status" value="1"/>
</dbReference>
<evidence type="ECO:0000256" key="8">
    <source>
        <dbReference type="ARBA" id="ARBA00023136"/>
    </source>
</evidence>
<feature type="non-terminal residue" evidence="15">
    <location>
        <position position="860"/>
    </location>
</feature>
<keyword evidence="4 12" id="KW-0812">Transmembrane</keyword>
<dbReference type="Pfam" id="PF00003">
    <property type="entry name" value="7tm_3"/>
    <property type="match status" value="1"/>
</dbReference>
<evidence type="ECO:0000256" key="5">
    <source>
        <dbReference type="ARBA" id="ARBA00022729"/>
    </source>
</evidence>
<dbReference type="InterPro" id="IPR001828">
    <property type="entry name" value="ANF_lig-bd_rcpt"/>
</dbReference>
<dbReference type="FunFam" id="2.10.50.30:FF:000002">
    <property type="entry name" value="Vomeronasal 2 receptor, h1"/>
    <property type="match status" value="1"/>
</dbReference>
<dbReference type="SUPFAM" id="SSF53822">
    <property type="entry name" value="Periplasmic binding protein-like I"/>
    <property type="match status" value="1"/>
</dbReference>
<dbReference type="Gene3D" id="3.40.50.2300">
    <property type="match status" value="2"/>
</dbReference>
<dbReference type="Pfam" id="PF01094">
    <property type="entry name" value="ANF_receptor"/>
    <property type="match status" value="1"/>
</dbReference>
<evidence type="ECO:0000313" key="16">
    <source>
        <dbReference type="Proteomes" id="UP000234681"/>
    </source>
</evidence>
<evidence type="ECO:0000256" key="11">
    <source>
        <dbReference type="ARBA" id="ARBA00023224"/>
    </source>
</evidence>
<dbReference type="AGR" id="RGD:1583935"/>
<dbReference type="PANTHER" id="PTHR24061:SF457">
    <property type="entry name" value="EC1-V2R PHEROMONE RECEPTOR PROTEIN-RELATED"/>
    <property type="match status" value="1"/>
</dbReference>
<evidence type="ECO:0000256" key="4">
    <source>
        <dbReference type="ARBA" id="ARBA00022692"/>
    </source>
</evidence>
<keyword evidence="6 12" id="KW-1133">Transmembrane helix</keyword>
<reference evidence="15 16" key="1">
    <citation type="submission" date="2005-09" db="EMBL/GenBank/DDBJ databases">
        <authorList>
            <person name="Mural R.J."/>
            <person name="Li P.W."/>
            <person name="Adams M.D."/>
            <person name="Amanatides P.G."/>
            <person name="Baden-Tillson H."/>
            <person name="Barnstead M."/>
            <person name="Chin S.H."/>
            <person name="Dew I."/>
            <person name="Evans C.A."/>
            <person name="Ferriera S."/>
            <person name="Flanigan M."/>
            <person name="Fosler C."/>
            <person name="Glodek A."/>
            <person name="Gu Z."/>
            <person name="Holt R.A."/>
            <person name="Jennings D."/>
            <person name="Kraft C.L."/>
            <person name="Lu F."/>
            <person name="Nguyen T."/>
            <person name="Nusskern D.R."/>
            <person name="Pfannkoch C.M."/>
            <person name="Sitter C."/>
            <person name="Sutton G.G."/>
            <person name="Venter J.C."/>
            <person name="Wang Z."/>
            <person name="Woodage T."/>
            <person name="Zheng X.H."/>
            <person name="Zhong F."/>
        </authorList>
    </citation>
    <scope>NUCLEOTIDE SEQUENCE [LARGE SCALE GENOMIC DNA]</scope>
    <source>
        <strain>BN</strain>
        <strain evidence="16">Sprague-Dawley</strain>
    </source>
</reference>
<sequence>MLFSWLFISWFLQMPTLIWDIATSSCLEETKHHLYQDGSAIIGAFFPIFHLDPLKETRNWETPFDIENELKVKVQNYQLVLAMLFAINEINWNSDILPNTSLGLEIYTLPHYERNILRNIFHWLTGLNTFIPNFSCRQQSKLAAALTGVSWETSENIARLLNLYKFPQLTFGPFNHVLTDRSQFPSLYQVAPNGASLFCAIVSLMLYFNWTWVGLLTTDDHSGVQFISDLTKELDKNKICMAFVRTVFLLGEEIYNVSHDFWVNILESSAKVIIIYTDITFIFFETENIYRKFTLGKVWITTSKLLGSKYSKYNMLSLSHGILTFSPHHGEILGFTKFIQEATPIKYPDDSFLHFVWSLSFNCPLSDCKILENCMPNASLELLPGKIFDMVISEESYNVYNAVYTIANSLHEMILNQCQIQPQANKNRNTYFPWQLHPFLKNIQVINSAGDHVVLDWKRKTDPEYDITNLWNLPTGLSVFVNVGRYSPSSPQGQRLSLSEYMIQWPIEFTEIPQSVCSESCTPGFRKIIQEGKLTCCFDCIPCQENEISNETDMNQCMKCPETHYANAEKRQCLKKTVTFLSYDDPLGMGLTIISMGFSALTALIIGVFVNYRDTAIVKANNRSLSYILLITLTHCFLCPLFFIGLPNTVTCILQENLLRLLFTIALSCVLAKSITVVMAFQITAPRRKTRWLLFLRAPNLVIPVCLLVQVIFTSIWLGTSPPFVEMDVQSEHGYIIILCNKGSGLAFHGTLAYLGVMAIASYIMAFLSRNLPDIFNEAKFLAFSMLVFCSVWVTFLPVYHSTTGKTTVVMEIFSILASSASILSLIFAPKCYVILFRSEKNTLHQIRNKGHHRSKILFK</sequence>
<feature type="transmembrane region" description="Helical" evidence="12">
    <location>
        <begin position="658"/>
        <end position="681"/>
    </location>
</feature>
<dbReference type="CDD" id="cd15283">
    <property type="entry name" value="7tmC_V2R_pheromone"/>
    <property type="match status" value="1"/>
</dbReference>
<evidence type="ECO:0000313" key="17">
    <source>
        <dbReference type="RGD" id="1583935"/>
    </source>
</evidence>
<organism evidence="15 16">
    <name type="scientific">Rattus norvegicus</name>
    <name type="common">Rat</name>
    <dbReference type="NCBI Taxonomy" id="10116"/>
    <lineage>
        <taxon>Eukaryota</taxon>
        <taxon>Metazoa</taxon>
        <taxon>Chordata</taxon>
        <taxon>Craniata</taxon>
        <taxon>Vertebrata</taxon>
        <taxon>Euteleostomi</taxon>
        <taxon>Mammalia</taxon>
        <taxon>Eutheria</taxon>
        <taxon>Euarchontoglires</taxon>
        <taxon>Glires</taxon>
        <taxon>Rodentia</taxon>
        <taxon>Myomorpha</taxon>
        <taxon>Muroidea</taxon>
        <taxon>Muridae</taxon>
        <taxon>Murinae</taxon>
        <taxon>Rattus</taxon>
    </lineage>
</organism>
<evidence type="ECO:0000313" key="15">
    <source>
        <dbReference type="EMBL" id="EDL86643.1"/>
    </source>
</evidence>
<dbReference type="CDD" id="cd06365">
    <property type="entry name" value="PBP1_pheromone_receptor"/>
    <property type="match status" value="1"/>
</dbReference>
<dbReference type="AlphaFoldDB" id="A6KQF8"/>
<comment type="subcellular location">
    <subcellularLocation>
        <location evidence="1">Cell membrane</location>
        <topology evidence="1">Multi-pass membrane protein</topology>
    </subcellularLocation>
</comment>
<keyword evidence="7" id="KW-0297">G-protein coupled receptor</keyword>
<feature type="transmembrane region" description="Helical" evidence="12">
    <location>
        <begin position="813"/>
        <end position="836"/>
    </location>
</feature>
<evidence type="ECO:0000256" key="3">
    <source>
        <dbReference type="ARBA" id="ARBA00022475"/>
    </source>
</evidence>
<keyword evidence="11" id="KW-0807">Transducer</keyword>
<dbReference type="InterPro" id="IPR038550">
    <property type="entry name" value="GPCR_3_9-Cys_sf"/>
</dbReference>
<evidence type="ECO:0000256" key="1">
    <source>
        <dbReference type="ARBA" id="ARBA00004651"/>
    </source>
</evidence>
<feature type="transmembrane region" description="Helical" evidence="12">
    <location>
        <begin position="751"/>
        <end position="769"/>
    </location>
</feature>
<name>A6KQF8_RAT</name>
<feature type="signal peptide" evidence="13">
    <location>
        <begin position="1"/>
        <end position="26"/>
    </location>
</feature>
<feature type="domain" description="G-protein coupled receptors family 3 profile" evidence="14">
    <location>
        <begin position="587"/>
        <end position="851"/>
    </location>
</feature>
<dbReference type="PROSITE" id="PS50259">
    <property type="entry name" value="G_PROTEIN_RECEP_F3_4"/>
    <property type="match status" value="1"/>
</dbReference>
<evidence type="ECO:0000256" key="10">
    <source>
        <dbReference type="ARBA" id="ARBA00023180"/>
    </source>
</evidence>
<evidence type="ECO:0000256" key="6">
    <source>
        <dbReference type="ARBA" id="ARBA00022989"/>
    </source>
</evidence>
<keyword evidence="9" id="KW-0675">Receptor</keyword>
<feature type="transmembrane region" description="Helical" evidence="12">
    <location>
        <begin position="693"/>
        <end position="718"/>
    </location>
</feature>
<dbReference type="PRINTS" id="PR01535">
    <property type="entry name" value="VOMERONASL2R"/>
</dbReference>
<comment type="similarity">
    <text evidence="2">Belongs to the G-protein coupled receptor 3 family.</text>
</comment>
<dbReference type="InterPro" id="IPR004073">
    <property type="entry name" value="GPCR_3_vmron_rcpt_2"/>
</dbReference>
<dbReference type="InterPro" id="IPR028082">
    <property type="entry name" value="Peripla_BP_I"/>
</dbReference>
<keyword evidence="10" id="KW-0325">Glycoprotein</keyword>
<keyword evidence="5 13" id="KW-0732">Signal</keyword>
<dbReference type="RGD" id="1583935">
    <property type="gene designation" value="Vom2r54"/>
</dbReference>
<feature type="transmembrane region" description="Helical" evidence="12">
    <location>
        <begin position="587"/>
        <end position="612"/>
    </location>
</feature>